<accession>E3GYS9</accession>
<dbReference type="STRING" id="523846.Mfer_0662"/>
<dbReference type="EMBL" id="CP002278">
    <property type="protein sequence ID" value="ADP77461.1"/>
    <property type="molecule type" value="Genomic_DNA"/>
</dbReference>
<keyword evidence="2" id="KW-1185">Reference proteome</keyword>
<dbReference type="HOGENOM" id="CLU_782153_0_0_2"/>
<evidence type="ECO:0000313" key="2">
    <source>
        <dbReference type="Proteomes" id="UP000002315"/>
    </source>
</evidence>
<organism evidence="1 2">
    <name type="scientific">Methanothermus fervidus (strain ATCC 43054 / DSM 2088 / JCM 10308 / V24 S)</name>
    <dbReference type="NCBI Taxonomy" id="523846"/>
    <lineage>
        <taxon>Archaea</taxon>
        <taxon>Methanobacteriati</taxon>
        <taxon>Methanobacteriota</taxon>
        <taxon>Methanomada group</taxon>
        <taxon>Methanobacteria</taxon>
        <taxon>Methanobacteriales</taxon>
        <taxon>Methanothermaceae</taxon>
        <taxon>Methanothermus</taxon>
    </lineage>
</organism>
<gene>
    <name evidence="1" type="ordered locus">Mfer_0662</name>
</gene>
<protein>
    <submittedName>
        <fullName evidence="1">Uncharacterized protein</fullName>
    </submittedName>
</protein>
<proteinExistence type="predicted"/>
<dbReference type="AlphaFoldDB" id="E3GYS9"/>
<dbReference type="KEGG" id="mfv:Mfer_0662"/>
<name>E3GYS9_METFV</name>
<sequence length="383" mass="43640">MDNRGYAFTPLAVLILIPIILLAVAYGHIVDEANRIIAIAIGGDVTIKVADNIQSYLQKAVKDAGRNAAYNATRKVIDERRFFQPRSYYNDTSTDNSVLYVRKLIVNALNNGTIDLCRKLENETGRQIYINDILVDNYTQAVFDINDVYIYQTDSEPFGFYVHIPSAKIKVVQQNQAFEGYTEPIDVYVSIEGLDDPYIWINTKCRQSNVIWRSPYYSSYFGPGGMIISDYHFDDYVDSAGKLQHLWDYLNGTNNPSNLLNRSRPYYFYDPQGLSFFDRLENKTCPNGKGRISTFILGDPLDYKSKPGVIQIDSSPAISKIDHEYFNGVLGFGVAYDNDANVRFFLLPSGLLPPGYRYVYDPYGYVFCLSSNYKNYFKHLGLP</sequence>
<dbReference type="Proteomes" id="UP000002315">
    <property type="component" value="Chromosome"/>
</dbReference>
<evidence type="ECO:0000313" key="1">
    <source>
        <dbReference type="EMBL" id="ADP77461.1"/>
    </source>
</evidence>
<reference evidence="1 2" key="1">
    <citation type="journal article" date="2010" name="Stand. Genomic Sci.">
        <title>Complete genome sequence of Methanothermus fervidus type strain (V24S).</title>
        <authorList>
            <person name="Anderson I."/>
            <person name="Djao O.D."/>
            <person name="Misra M."/>
            <person name="Chertkov O."/>
            <person name="Nolan M."/>
            <person name="Lucas S."/>
            <person name="Lapidus A."/>
            <person name="Del Rio T.G."/>
            <person name="Tice H."/>
            <person name="Cheng J.F."/>
            <person name="Tapia R."/>
            <person name="Han C."/>
            <person name="Goodwin L."/>
            <person name="Pitluck S."/>
            <person name="Liolios K."/>
            <person name="Ivanova N."/>
            <person name="Mavromatis K."/>
            <person name="Mikhailova N."/>
            <person name="Pati A."/>
            <person name="Brambilla E."/>
            <person name="Chen A."/>
            <person name="Palaniappan K."/>
            <person name="Land M."/>
            <person name="Hauser L."/>
            <person name="Chang Y.J."/>
            <person name="Jeffries C.D."/>
            <person name="Sikorski J."/>
            <person name="Spring S."/>
            <person name="Rohde M."/>
            <person name="Eichinger K."/>
            <person name="Huber H."/>
            <person name="Wirth R."/>
            <person name="Goker M."/>
            <person name="Detter J.C."/>
            <person name="Woyke T."/>
            <person name="Bristow J."/>
            <person name="Eisen J.A."/>
            <person name="Markowitz V."/>
            <person name="Hugenholtz P."/>
            <person name="Klenk H.P."/>
            <person name="Kyrpides N.C."/>
        </authorList>
    </citation>
    <scope>NUCLEOTIDE SEQUENCE [LARGE SCALE GENOMIC DNA]</scope>
    <source>
        <strain evidence="2">ATCC 43054 / DSM 2088 / JCM 10308 / V24 S</strain>
    </source>
</reference>